<evidence type="ECO:0000256" key="8">
    <source>
        <dbReference type="ARBA" id="ARBA00023136"/>
    </source>
</evidence>
<dbReference type="RefSeq" id="WP_114381685.1">
    <property type="nucleotide sequence ID" value="NZ_QPJD01000011.1"/>
</dbReference>
<dbReference type="NCBIfam" id="TIGR03592">
    <property type="entry name" value="yidC_oxa1_cterm"/>
    <property type="match status" value="1"/>
</dbReference>
<keyword evidence="11 12" id="KW-0449">Lipoprotein</keyword>
<accession>A0A368VT94</accession>
<gene>
    <name evidence="12" type="primary">yidC</name>
    <name evidence="15" type="ORF">DFP97_111214</name>
</gene>
<dbReference type="Proteomes" id="UP000252415">
    <property type="component" value="Unassembled WGS sequence"/>
</dbReference>
<dbReference type="GO" id="GO:0005886">
    <property type="term" value="C:plasma membrane"/>
    <property type="evidence" value="ECO:0007669"/>
    <property type="project" value="UniProtKB-SubCell"/>
</dbReference>
<feature type="signal peptide" evidence="13">
    <location>
        <begin position="1"/>
        <end position="34"/>
    </location>
</feature>
<dbReference type="InterPro" id="IPR001708">
    <property type="entry name" value="YidC/ALB3/OXA1/COX18"/>
</dbReference>
<keyword evidence="9" id="KW-0564">Palmitate</keyword>
<evidence type="ECO:0000313" key="16">
    <source>
        <dbReference type="Proteomes" id="UP000252415"/>
    </source>
</evidence>
<proteinExistence type="inferred from homology"/>
<keyword evidence="10 12" id="KW-0143">Chaperone</keyword>
<feature type="transmembrane region" description="Helical" evidence="12">
    <location>
        <begin position="218"/>
        <end position="236"/>
    </location>
</feature>
<feature type="transmembrane region" description="Helical" evidence="12">
    <location>
        <begin position="144"/>
        <end position="165"/>
    </location>
</feature>
<sequence length="276" mass="30370">MQKNNVFPSLKYGRMILAGMLLACLLLVSGCSTASGTIDGNTPGVFNHYVIYPLSAVLQYLAGMFHGNYGIAIIGITLIIRLALLPLMMRQYRSQHQMRQKMTVLQPELKQLQEKFKGKSDTESKQKLQQETMQLYQKHQVNPLAIGCLPMLIQLPILTGLYSAIKLTPELAGHSFLWFQLGAPDIVLPILAAVVYFIQFKVSQTTQPGTDSAQLKQLAFMGYLSPVLMGVFALSAPAAISLYWVTGGLFMIAQSYLAKKVYPAPKVQEVALKGGA</sequence>
<protein>
    <recommendedName>
        <fullName evidence="12">Membrane protein insertase YidC</fullName>
    </recommendedName>
    <alternativeName>
        <fullName evidence="12">Foldase YidC</fullName>
    </alternativeName>
    <alternativeName>
        <fullName evidence="12">Membrane integrase YidC</fullName>
    </alternativeName>
    <alternativeName>
        <fullName evidence="12">Membrane protein YidC</fullName>
    </alternativeName>
</protein>
<dbReference type="InterPro" id="IPR023060">
    <property type="entry name" value="YidC/YidC1/YidC2_Firmicutes"/>
</dbReference>
<keyword evidence="2 12" id="KW-0813">Transport</keyword>
<evidence type="ECO:0000256" key="11">
    <source>
        <dbReference type="ARBA" id="ARBA00023288"/>
    </source>
</evidence>
<keyword evidence="8 12" id="KW-0472">Membrane</keyword>
<comment type="similarity">
    <text evidence="12">Belongs to the OXA1/ALB3/YidC family. Type 2 subfamily.</text>
</comment>
<dbReference type="PANTHER" id="PTHR12428:SF65">
    <property type="entry name" value="CYTOCHROME C OXIDASE ASSEMBLY PROTEIN COX18, MITOCHONDRIAL"/>
    <property type="match status" value="1"/>
</dbReference>
<evidence type="ECO:0000256" key="7">
    <source>
        <dbReference type="ARBA" id="ARBA00022989"/>
    </source>
</evidence>
<reference evidence="15 16" key="1">
    <citation type="submission" date="2018-07" db="EMBL/GenBank/DDBJ databases">
        <title>Genomic Encyclopedia of Type Strains, Phase III (KMG-III): the genomes of soil and plant-associated and newly described type strains.</title>
        <authorList>
            <person name="Whitman W."/>
        </authorList>
    </citation>
    <scope>NUCLEOTIDE SEQUENCE [LARGE SCALE GENOMIC DNA]</scope>
    <source>
        <strain evidence="15 16">CECT 7506</strain>
    </source>
</reference>
<evidence type="ECO:0000256" key="12">
    <source>
        <dbReference type="HAMAP-Rule" id="MF_01811"/>
    </source>
</evidence>
<comment type="subcellular location">
    <subcellularLocation>
        <location evidence="1 12">Cell membrane</location>
        <topology evidence="1 12">Multi-pass membrane protein</topology>
    </subcellularLocation>
</comment>
<dbReference type="PRINTS" id="PR00701">
    <property type="entry name" value="60KDINNERMP"/>
</dbReference>
<evidence type="ECO:0000256" key="10">
    <source>
        <dbReference type="ARBA" id="ARBA00023186"/>
    </source>
</evidence>
<evidence type="ECO:0000256" key="5">
    <source>
        <dbReference type="ARBA" id="ARBA00022729"/>
    </source>
</evidence>
<evidence type="ECO:0000313" key="15">
    <source>
        <dbReference type="EMBL" id="RCW44986.1"/>
    </source>
</evidence>
<dbReference type="InterPro" id="IPR028055">
    <property type="entry name" value="YidC/Oxa/ALB_C"/>
</dbReference>
<evidence type="ECO:0000256" key="2">
    <source>
        <dbReference type="ARBA" id="ARBA00022448"/>
    </source>
</evidence>
<organism evidence="15 16">
    <name type="scientific">Paenibacillus prosopidis</name>
    <dbReference type="NCBI Taxonomy" id="630520"/>
    <lineage>
        <taxon>Bacteria</taxon>
        <taxon>Bacillati</taxon>
        <taxon>Bacillota</taxon>
        <taxon>Bacilli</taxon>
        <taxon>Bacillales</taxon>
        <taxon>Paenibacillaceae</taxon>
        <taxon>Paenibacillus</taxon>
    </lineage>
</organism>
<dbReference type="HAMAP" id="MF_01811">
    <property type="entry name" value="YidC_type2"/>
    <property type="match status" value="1"/>
</dbReference>
<keyword evidence="7 12" id="KW-1133">Transmembrane helix</keyword>
<evidence type="ECO:0000256" key="4">
    <source>
        <dbReference type="ARBA" id="ARBA00022692"/>
    </source>
</evidence>
<dbReference type="OrthoDB" id="9780552at2"/>
<name>A0A368VT94_9BACL</name>
<dbReference type="CDD" id="cd20070">
    <property type="entry name" value="5TM_YidC_Alb3"/>
    <property type="match status" value="1"/>
</dbReference>
<keyword evidence="3 12" id="KW-1003">Cell membrane</keyword>
<keyword evidence="6 12" id="KW-0653">Protein transport</keyword>
<dbReference type="InterPro" id="IPR047196">
    <property type="entry name" value="YidC_ALB_C"/>
</dbReference>
<evidence type="ECO:0000256" key="13">
    <source>
        <dbReference type="SAM" id="SignalP"/>
    </source>
</evidence>
<feature type="domain" description="Membrane insertase YidC/Oxa/ALB C-terminal" evidence="14">
    <location>
        <begin position="69"/>
        <end position="259"/>
    </location>
</feature>
<keyword evidence="16" id="KW-1185">Reference proteome</keyword>
<dbReference type="AlphaFoldDB" id="A0A368VT94"/>
<dbReference type="GO" id="GO:0051205">
    <property type="term" value="P:protein insertion into membrane"/>
    <property type="evidence" value="ECO:0007669"/>
    <property type="project" value="TreeGrafter"/>
</dbReference>
<evidence type="ECO:0000256" key="1">
    <source>
        <dbReference type="ARBA" id="ARBA00004651"/>
    </source>
</evidence>
<evidence type="ECO:0000256" key="6">
    <source>
        <dbReference type="ARBA" id="ARBA00022927"/>
    </source>
</evidence>
<dbReference type="Pfam" id="PF02096">
    <property type="entry name" value="60KD_IMP"/>
    <property type="match status" value="1"/>
</dbReference>
<feature type="transmembrane region" description="Helical" evidence="12">
    <location>
        <begin position="177"/>
        <end position="198"/>
    </location>
</feature>
<feature type="transmembrane region" description="Helical" evidence="12">
    <location>
        <begin position="69"/>
        <end position="89"/>
    </location>
</feature>
<dbReference type="EMBL" id="QPJD01000011">
    <property type="protein sequence ID" value="RCW44986.1"/>
    <property type="molecule type" value="Genomic_DNA"/>
</dbReference>
<evidence type="ECO:0000256" key="9">
    <source>
        <dbReference type="ARBA" id="ARBA00023139"/>
    </source>
</evidence>
<evidence type="ECO:0000259" key="14">
    <source>
        <dbReference type="Pfam" id="PF02096"/>
    </source>
</evidence>
<dbReference type="PANTHER" id="PTHR12428">
    <property type="entry name" value="OXA1"/>
    <property type="match status" value="1"/>
</dbReference>
<keyword evidence="4 12" id="KW-0812">Transmembrane</keyword>
<evidence type="ECO:0000256" key="3">
    <source>
        <dbReference type="ARBA" id="ARBA00022475"/>
    </source>
</evidence>
<dbReference type="GO" id="GO:0015031">
    <property type="term" value="P:protein transport"/>
    <property type="evidence" value="ECO:0007669"/>
    <property type="project" value="UniProtKB-KW"/>
</dbReference>
<keyword evidence="5 12" id="KW-0732">Signal</keyword>
<comment type="caution">
    <text evidence="15">The sequence shown here is derived from an EMBL/GenBank/DDBJ whole genome shotgun (WGS) entry which is preliminary data.</text>
</comment>
<dbReference type="GO" id="GO:0032977">
    <property type="term" value="F:membrane insertase activity"/>
    <property type="evidence" value="ECO:0007669"/>
    <property type="project" value="InterPro"/>
</dbReference>
<dbReference type="PROSITE" id="PS51257">
    <property type="entry name" value="PROKAR_LIPOPROTEIN"/>
    <property type="match status" value="1"/>
</dbReference>
<comment type="function">
    <text evidence="12">Required for the insertion and/or proper folding and/or complex formation of integral membrane proteins into the membrane. Involved in integration of membrane proteins that insert both dependently and independently of the Sec translocase complex, as well as at least some lipoproteins.</text>
</comment>
<feature type="chain" id="PRO_5017068359" description="Membrane protein insertase YidC" evidence="13">
    <location>
        <begin position="35"/>
        <end position="276"/>
    </location>
</feature>